<organism evidence="8 9">
    <name type="scientific">Parachitinimonas caeni</name>
    <dbReference type="NCBI Taxonomy" id="3031301"/>
    <lineage>
        <taxon>Bacteria</taxon>
        <taxon>Pseudomonadati</taxon>
        <taxon>Pseudomonadota</taxon>
        <taxon>Betaproteobacteria</taxon>
        <taxon>Neisseriales</taxon>
        <taxon>Chitinibacteraceae</taxon>
        <taxon>Parachitinimonas</taxon>
    </lineage>
</organism>
<keyword evidence="4" id="KW-0233">DNA recombination</keyword>
<evidence type="ECO:0000259" key="7">
    <source>
        <dbReference type="PROSITE" id="PS50994"/>
    </source>
</evidence>
<evidence type="ECO:0000313" key="9">
    <source>
        <dbReference type="Proteomes" id="UP001172778"/>
    </source>
</evidence>
<dbReference type="PANTHER" id="PTHR35004:SF6">
    <property type="entry name" value="TRANSPOSASE"/>
    <property type="match status" value="1"/>
</dbReference>
<dbReference type="Pfam" id="PF00665">
    <property type="entry name" value="rve"/>
    <property type="match status" value="1"/>
</dbReference>
<feature type="domain" description="HTH IS21-type" evidence="6">
    <location>
        <begin position="1"/>
        <end position="59"/>
    </location>
</feature>
<dbReference type="NCBIfam" id="NF033546">
    <property type="entry name" value="transpos_IS21"/>
    <property type="match status" value="1"/>
</dbReference>
<dbReference type="Proteomes" id="UP001172778">
    <property type="component" value="Unassembled WGS sequence"/>
</dbReference>
<gene>
    <name evidence="8" type="primary">istA</name>
    <name evidence="8" type="ORF">PZA18_23255</name>
</gene>
<dbReference type="EMBL" id="JARRAF010000076">
    <property type="protein sequence ID" value="MDK2126966.1"/>
    <property type="molecule type" value="Genomic_DNA"/>
</dbReference>
<dbReference type="InterPro" id="IPR012337">
    <property type="entry name" value="RNaseH-like_sf"/>
</dbReference>
<evidence type="ECO:0000313" key="8">
    <source>
        <dbReference type="EMBL" id="MDK2126966.1"/>
    </source>
</evidence>
<reference evidence="8" key="1">
    <citation type="submission" date="2023-03" db="EMBL/GenBank/DDBJ databases">
        <title>Chitinimonas shenzhenensis gen. nov., sp. nov., a novel member of family Burkholderiaceae isolated from activated sludge collected in Shen Zhen, China.</title>
        <authorList>
            <person name="Wang X."/>
        </authorList>
    </citation>
    <scope>NUCLEOTIDE SEQUENCE</scope>
    <source>
        <strain evidence="8">DQS-5</strain>
    </source>
</reference>
<accession>A0ABT7E3S3</accession>
<dbReference type="InterPro" id="IPR036397">
    <property type="entry name" value="RNaseH_sf"/>
</dbReference>
<comment type="similarity">
    <text evidence="1">Belongs to the transposase IS21/IS408/IS1162 family.</text>
</comment>
<sequence>MEVQILRRQGHSLREIAVQTGIAINTVRKHLESGPPQRRRREPKPSKLSAYHGYLQERVASARPQWIPATVLLREIREQGYPGGLRMLQAYLRTLRPAARPDPVVRFETAPGQQMQVDWIEFRKPGHAEGMLAAFVATLGYSRASFVEFVTDMRLETLLACHQRAFDCFGGVPREVLYDNMKTVILKRDAYDKGQHQYQPTFADFARHYGFAPRVCQPYRAKTKGKVERMNGYLRYSFWVPLASQRRHDRLPVDGASCNLAVKRWLREVANARVHATTQCVPAEALIEERPHLQPLPPVWLGTTVRTVAPPQDAAKPVSRHAQPDWDIPLQRSLARYDVLGHLPVPASEGGHP</sequence>
<evidence type="ECO:0000256" key="2">
    <source>
        <dbReference type="ARBA" id="ARBA00022578"/>
    </source>
</evidence>
<name>A0ABT7E3S3_9NEIS</name>
<evidence type="ECO:0000259" key="6">
    <source>
        <dbReference type="PROSITE" id="PS50531"/>
    </source>
</evidence>
<protein>
    <submittedName>
        <fullName evidence="8">IS21 family transposase</fullName>
    </submittedName>
</protein>
<keyword evidence="3" id="KW-0238">DNA-binding</keyword>
<evidence type="ECO:0000256" key="4">
    <source>
        <dbReference type="ARBA" id="ARBA00023172"/>
    </source>
</evidence>
<dbReference type="PROSITE" id="PS50531">
    <property type="entry name" value="HTH_IS21"/>
    <property type="match status" value="1"/>
</dbReference>
<comment type="caution">
    <text evidence="8">The sequence shown here is derived from an EMBL/GenBank/DDBJ whole genome shotgun (WGS) entry which is preliminary data.</text>
</comment>
<evidence type="ECO:0000256" key="1">
    <source>
        <dbReference type="ARBA" id="ARBA00009277"/>
    </source>
</evidence>
<evidence type="ECO:0000256" key="5">
    <source>
        <dbReference type="SAM" id="MobiDB-lite"/>
    </source>
</evidence>
<dbReference type="Gene3D" id="3.30.420.10">
    <property type="entry name" value="Ribonuclease H-like superfamily/Ribonuclease H"/>
    <property type="match status" value="1"/>
</dbReference>
<dbReference type="InterPro" id="IPR001584">
    <property type="entry name" value="Integrase_cat-core"/>
</dbReference>
<proteinExistence type="inferred from homology"/>
<keyword evidence="9" id="KW-1185">Reference proteome</keyword>
<dbReference type="InterPro" id="IPR017894">
    <property type="entry name" value="HTH_IS21_transposase_type"/>
</dbReference>
<feature type="region of interest" description="Disordered" evidence="5">
    <location>
        <begin position="28"/>
        <end position="47"/>
    </location>
</feature>
<keyword evidence="2" id="KW-0815">Transposition</keyword>
<feature type="domain" description="Integrase catalytic" evidence="7">
    <location>
        <begin position="107"/>
        <end position="290"/>
    </location>
</feature>
<evidence type="ECO:0000256" key="3">
    <source>
        <dbReference type="ARBA" id="ARBA00023125"/>
    </source>
</evidence>
<dbReference type="PROSITE" id="PS50994">
    <property type="entry name" value="INTEGRASE"/>
    <property type="match status" value="1"/>
</dbReference>
<dbReference type="SUPFAM" id="SSF53098">
    <property type="entry name" value="Ribonuclease H-like"/>
    <property type="match status" value="1"/>
</dbReference>
<dbReference type="PANTHER" id="PTHR35004">
    <property type="entry name" value="TRANSPOSASE RV3428C-RELATED"/>
    <property type="match status" value="1"/>
</dbReference>